<keyword evidence="4" id="KW-1185">Reference proteome</keyword>
<feature type="compositionally biased region" description="Polar residues" evidence="1">
    <location>
        <begin position="183"/>
        <end position="200"/>
    </location>
</feature>
<dbReference type="Proteomes" id="UP001154114">
    <property type="component" value="Chromosome 7"/>
</dbReference>
<feature type="compositionally biased region" description="Polar residues" evidence="1">
    <location>
        <begin position="278"/>
        <end position="293"/>
    </location>
</feature>
<feature type="compositionally biased region" description="Polar residues" evidence="1">
    <location>
        <begin position="314"/>
        <end position="325"/>
    </location>
</feature>
<dbReference type="InterPro" id="IPR057191">
    <property type="entry name" value="DUF7869"/>
</dbReference>
<protein>
    <recommendedName>
        <fullName evidence="2">DUF7869 domain-containing protein</fullName>
    </recommendedName>
</protein>
<dbReference type="EMBL" id="LR824010">
    <property type="protein sequence ID" value="CAD0197993.1"/>
    <property type="molecule type" value="Genomic_DNA"/>
</dbReference>
<sequence length="877" mass="99097">MRFGPTTLHWTVVPPRPRMFDVRWSYSHTKRAMGSRSKKILSMVPIPDNNLKKNNTFVENWLANCHPEDQDNDHDSKLESSRFSVNNITSTSCEAKNELLATDRSTVCDNAVDTVIQEVNADLILLNTVTENVTSKDIENAVITTDSKTFNLSDDEEIVSSNVVIADVVPETTLAKSMLRPDTVSNEMNSDNNEDFSASDGSEYEPPQKKAQKKVFQPIRRTSSSSSDSSTSSSGSSSSSTGSSSSSSSSSGSRSKHSKSTSRSKHPSNVSIVHHNAASENIQPSIEQASIVTKSKKRTRNPSQWQKNQRKQLKNSGQAYTSSRGKSMPEKSIRPPCTSTCRLSCSNKFTTEDRDVIFKTYWGLYSFQRQRDFLASCVKQVEPEFRTIKIRKGGDVNRKCRKPNTSYFLVNRGSEIKVCKTFLLNTLAISNKPLRTVTENKFASTSVIPTDKRGKHGKQSKLDAETIQSVRDHINSIPRMESHYIRANSSREYIDGGLTVAELHRNYSQKRIADNKAPANYDAYHRIFNTEFNISFFIPRKDQCDVCEAFKNAVDKEPLMSSYKLHQEEKSLSRIEKKQDIDECKKPDSNSIVAIFDLQAVLPCPIGQSSAFFYKSKLNCYNFTVSDIKINKTFCFFWHEGLGKRGANEIGSCLYNFLKECSSTKPNSDITFFSDNCCGQQKNKFILSLYYYAVSTLPIKSITHKFLIRGHTQNEADSVHSVIEKNIRRAKKSGPIYTPDQYVALIRNAKKTGNSFTVNEMSFDSFYDLKLLSNDINLNTGKNIDGETIRISDVKVVKFIKDSDTYLYKTTYKSERWKEAKIKISRAGKKNISDIQLCAAYSSKLPIANNKKQDIQQLITANIVPKYYENTFNSLFE</sequence>
<feature type="region of interest" description="Disordered" evidence="1">
    <location>
        <begin position="179"/>
        <end position="334"/>
    </location>
</feature>
<evidence type="ECO:0000313" key="4">
    <source>
        <dbReference type="Proteomes" id="UP001154114"/>
    </source>
</evidence>
<proteinExistence type="predicted"/>
<evidence type="ECO:0000313" key="3">
    <source>
        <dbReference type="EMBL" id="CAD0197993.1"/>
    </source>
</evidence>
<dbReference type="PANTHER" id="PTHR10773">
    <property type="entry name" value="DNA-DIRECTED RNA POLYMERASES I, II, AND III SUBUNIT RPABC2"/>
    <property type="match status" value="1"/>
</dbReference>
<accession>A0A9N8L0U5</accession>
<dbReference type="OrthoDB" id="6776127at2759"/>
<dbReference type="PANTHER" id="PTHR10773:SF19">
    <property type="match status" value="1"/>
</dbReference>
<dbReference type="Pfam" id="PF25273">
    <property type="entry name" value="DUF7869"/>
    <property type="match status" value="1"/>
</dbReference>
<feature type="domain" description="DUF7869" evidence="2">
    <location>
        <begin position="631"/>
        <end position="770"/>
    </location>
</feature>
<evidence type="ECO:0000256" key="1">
    <source>
        <dbReference type="SAM" id="MobiDB-lite"/>
    </source>
</evidence>
<dbReference type="AlphaFoldDB" id="A0A9N8L0U5"/>
<reference evidence="3" key="1">
    <citation type="submission" date="2021-12" db="EMBL/GenBank/DDBJ databases">
        <authorList>
            <person name="King R."/>
        </authorList>
    </citation>
    <scope>NUCLEOTIDE SEQUENCE</scope>
</reference>
<gene>
    <name evidence="3" type="ORF">CINC_LOCUS12271</name>
</gene>
<evidence type="ECO:0000259" key="2">
    <source>
        <dbReference type="Pfam" id="PF25273"/>
    </source>
</evidence>
<organism evidence="3 4">
    <name type="scientific">Chrysodeixis includens</name>
    <name type="common">Soybean looper</name>
    <name type="synonym">Pseudoplusia includens</name>
    <dbReference type="NCBI Taxonomy" id="689277"/>
    <lineage>
        <taxon>Eukaryota</taxon>
        <taxon>Metazoa</taxon>
        <taxon>Ecdysozoa</taxon>
        <taxon>Arthropoda</taxon>
        <taxon>Hexapoda</taxon>
        <taxon>Insecta</taxon>
        <taxon>Pterygota</taxon>
        <taxon>Neoptera</taxon>
        <taxon>Endopterygota</taxon>
        <taxon>Lepidoptera</taxon>
        <taxon>Glossata</taxon>
        <taxon>Ditrysia</taxon>
        <taxon>Noctuoidea</taxon>
        <taxon>Noctuidae</taxon>
        <taxon>Plusiinae</taxon>
        <taxon>Chrysodeixis</taxon>
    </lineage>
</organism>
<feature type="compositionally biased region" description="Basic residues" evidence="1">
    <location>
        <begin position="254"/>
        <end position="266"/>
    </location>
</feature>
<name>A0A9N8L0U5_CHRIL</name>
<feature type="compositionally biased region" description="Low complexity" evidence="1">
    <location>
        <begin position="220"/>
        <end position="253"/>
    </location>
</feature>